<comment type="caution">
    <text evidence="1">The sequence shown here is derived from an EMBL/GenBank/DDBJ whole genome shotgun (WGS) entry which is preliminary data.</text>
</comment>
<protein>
    <submittedName>
        <fullName evidence="1">Uncharacterized protein</fullName>
    </submittedName>
</protein>
<gene>
    <name evidence="1" type="ORF">MSG28_004353</name>
</gene>
<keyword evidence="2" id="KW-1185">Reference proteome</keyword>
<evidence type="ECO:0000313" key="2">
    <source>
        <dbReference type="Proteomes" id="UP001064048"/>
    </source>
</evidence>
<dbReference type="EMBL" id="CM046106">
    <property type="protein sequence ID" value="KAI8436314.1"/>
    <property type="molecule type" value="Genomic_DNA"/>
</dbReference>
<proteinExistence type="predicted"/>
<organism evidence="1 2">
    <name type="scientific">Choristoneura fumiferana</name>
    <name type="common">Spruce budworm moth</name>
    <name type="synonym">Archips fumiferana</name>
    <dbReference type="NCBI Taxonomy" id="7141"/>
    <lineage>
        <taxon>Eukaryota</taxon>
        <taxon>Metazoa</taxon>
        <taxon>Ecdysozoa</taxon>
        <taxon>Arthropoda</taxon>
        <taxon>Hexapoda</taxon>
        <taxon>Insecta</taxon>
        <taxon>Pterygota</taxon>
        <taxon>Neoptera</taxon>
        <taxon>Endopterygota</taxon>
        <taxon>Lepidoptera</taxon>
        <taxon>Glossata</taxon>
        <taxon>Ditrysia</taxon>
        <taxon>Tortricoidea</taxon>
        <taxon>Tortricidae</taxon>
        <taxon>Tortricinae</taxon>
        <taxon>Choristoneura</taxon>
    </lineage>
</organism>
<reference evidence="1 2" key="1">
    <citation type="journal article" date="2022" name="Genome Biol. Evol.">
        <title>The Spruce Budworm Genome: Reconstructing the Evolutionary History of Antifreeze Proteins.</title>
        <authorList>
            <person name="Beliveau C."/>
            <person name="Gagne P."/>
            <person name="Picq S."/>
            <person name="Vernygora O."/>
            <person name="Keeling C.I."/>
            <person name="Pinkney K."/>
            <person name="Doucet D."/>
            <person name="Wen F."/>
            <person name="Johnston J.S."/>
            <person name="Maaroufi H."/>
            <person name="Boyle B."/>
            <person name="Laroche J."/>
            <person name="Dewar K."/>
            <person name="Juretic N."/>
            <person name="Blackburn G."/>
            <person name="Nisole A."/>
            <person name="Brunet B."/>
            <person name="Brandao M."/>
            <person name="Lumley L."/>
            <person name="Duan J."/>
            <person name="Quan G."/>
            <person name="Lucarotti C.J."/>
            <person name="Roe A.D."/>
            <person name="Sperling F.A.H."/>
            <person name="Levesque R.C."/>
            <person name="Cusson M."/>
        </authorList>
    </citation>
    <scope>NUCLEOTIDE SEQUENCE [LARGE SCALE GENOMIC DNA]</scope>
    <source>
        <strain evidence="1">Glfc:IPQL:Cfum</strain>
    </source>
</reference>
<evidence type="ECO:0000313" key="1">
    <source>
        <dbReference type="EMBL" id="KAI8436314.1"/>
    </source>
</evidence>
<dbReference type="Proteomes" id="UP001064048">
    <property type="component" value="Chromosome 6"/>
</dbReference>
<name>A0ACC0KIY9_CHOFU</name>
<accession>A0ACC0KIY9</accession>
<sequence>MKLDKAEFEKIKYQLADIGQEQRSIIKSLKVILDQQEPHKLCRLCLKPGKRKIFGDNKDFNIVFTIRATLAIEISEDDGKPQYICGPCEHTLYQVAKLKETAEITQWRLQQELEMVTESPPDWSGEDSARGAGYFKMVEAEVAREWRCAKCRKVFYSQEEFHEHEVLPSCKTTVASFVCETCGLEMKTMSRLKRHRLIHTGSLPYPCTRCAYRARTRYALAVHARRHSGERPLRCQHCPATFSNASGLASHRRRHQPPRYRCERCQRGFTFRVVSIL</sequence>